<dbReference type="EMBL" id="JAQQBS010000811">
    <property type="protein sequence ID" value="KAK0169271.1"/>
    <property type="molecule type" value="Genomic_DNA"/>
</dbReference>
<name>A0AA39KPZ1_9HYME</name>
<dbReference type="SMART" id="SM00162">
    <property type="entry name" value="SAPA"/>
    <property type="match status" value="1"/>
</dbReference>
<keyword evidence="9" id="KW-1185">Reference proteome</keyword>
<dbReference type="PROSITE" id="PS51110">
    <property type="entry name" value="SAP_A"/>
    <property type="match status" value="1"/>
</dbReference>
<keyword evidence="5" id="KW-0325">Glycoprotein</keyword>
<dbReference type="Pfam" id="PF02199">
    <property type="entry name" value="SapA"/>
    <property type="match status" value="1"/>
</dbReference>
<reference evidence="8" key="1">
    <citation type="journal article" date="2023" name="bioRxiv">
        <title>Scaffold-level genome assemblies of two parasitoid biocontrol wasps reveal the parthenogenesis mechanism and an associated novel virus.</title>
        <authorList>
            <person name="Inwood S."/>
            <person name="Skelly J."/>
            <person name="Guhlin J."/>
            <person name="Harrop T."/>
            <person name="Goldson S."/>
            <person name="Dearden P."/>
        </authorList>
    </citation>
    <scope>NUCLEOTIDE SEQUENCE</scope>
    <source>
        <strain evidence="8">Irish</strain>
        <tissue evidence="8">Whole body</tissue>
    </source>
</reference>
<dbReference type="Proteomes" id="UP001168990">
    <property type="component" value="Unassembled WGS sequence"/>
</dbReference>
<evidence type="ECO:0000256" key="5">
    <source>
        <dbReference type="ARBA" id="ARBA00023180"/>
    </source>
</evidence>
<dbReference type="AlphaFoldDB" id="A0AA39KPZ1"/>
<dbReference type="PRINTS" id="PR01797">
    <property type="entry name" value="SAPOSIN"/>
</dbReference>
<gene>
    <name evidence="8" type="ORF">PV328_012263</name>
</gene>
<evidence type="ECO:0000256" key="2">
    <source>
        <dbReference type="ARBA" id="ARBA00022525"/>
    </source>
</evidence>
<keyword evidence="2" id="KW-0964">Secreted</keyword>
<dbReference type="GO" id="GO:0016020">
    <property type="term" value="C:membrane"/>
    <property type="evidence" value="ECO:0007669"/>
    <property type="project" value="GOC"/>
</dbReference>
<evidence type="ECO:0000256" key="1">
    <source>
        <dbReference type="ARBA" id="ARBA00004613"/>
    </source>
</evidence>
<dbReference type="GO" id="GO:0005576">
    <property type="term" value="C:extracellular region"/>
    <property type="evidence" value="ECO:0007669"/>
    <property type="project" value="UniProtKB-SubCell"/>
</dbReference>
<feature type="chain" id="PRO_5041374750" description="Saposin A-type domain-containing protein" evidence="6">
    <location>
        <begin position="18"/>
        <end position="93"/>
    </location>
</feature>
<proteinExistence type="predicted"/>
<dbReference type="InterPro" id="IPR003119">
    <property type="entry name" value="SAP_A"/>
</dbReference>
<evidence type="ECO:0000256" key="6">
    <source>
        <dbReference type="SAM" id="SignalP"/>
    </source>
</evidence>
<feature type="domain" description="Saposin A-type" evidence="7">
    <location>
        <begin position="51"/>
        <end position="91"/>
    </location>
</feature>
<dbReference type="GO" id="GO:0005764">
    <property type="term" value="C:lysosome"/>
    <property type="evidence" value="ECO:0007669"/>
    <property type="project" value="InterPro"/>
</dbReference>
<evidence type="ECO:0000313" key="9">
    <source>
        <dbReference type="Proteomes" id="UP001168990"/>
    </source>
</evidence>
<evidence type="ECO:0000259" key="7">
    <source>
        <dbReference type="PROSITE" id="PS51110"/>
    </source>
</evidence>
<evidence type="ECO:0000256" key="3">
    <source>
        <dbReference type="ARBA" id="ARBA00022729"/>
    </source>
</evidence>
<feature type="signal peptide" evidence="6">
    <location>
        <begin position="1"/>
        <end position="17"/>
    </location>
</feature>
<protein>
    <recommendedName>
        <fullName evidence="7">Saposin A-type domain-containing protein</fullName>
    </recommendedName>
</protein>
<sequence>MKAIFFILFAVIAGITAMAITTEQTTIEPLLTEEITTETITEEPTTFETMPIVGDEYCTWGPSYWCHNKTTAAECDATTYCTNYVWSENTKGL</sequence>
<accession>A0AA39KPZ1</accession>
<dbReference type="GO" id="GO:0006665">
    <property type="term" value="P:sphingolipid metabolic process"/>
    <property type="evidence" value="ECO:0007669"/>
    <property type="project" value="InterPro"/>
</dbReference>
<reference evidence="8" key="2">
    <citation type="submission" date="2023-03" db="EMBL/GenBank/DDBJ databases">
        <authorList>
            <person name="Inwood S.N."/>
            <person name="Skelly J.G."/>
            <person name="Guhlin J."/>
            <person name="Harrop T.W.R."/>
            <person name="Goldson S.G."/>
            <person name="Dearden P.K."/>
        </authorList>
    </citation>
    <scope>NUCLEOTIDE SEQUENCE</scope>
    <source>
        <strain evidence="8">Irish</strain>
        <tissue evidence="8">Whole body</tissue>
    </source>
</reference>
<keyword evidence="3 6" id="KW-0732">Signal</keyword>
<organism evidence="8 9">
    <name type="scientific">Microctonus aethiopoides</name>
    <dbReference type="NCBI Taxonomy" id="144406"/>
    <lineage>
        <taxon>Eukaryota</taxon>
        <taxon>Metazoa</taxon>
        <taxon>Ecdysozoa</taxon>
        <taxon>Arthropoda</taxon>
        <taxon>Hexapoda</taxon>
        <taxon>Insecta</taxon>
        <taxon>Pterygota</taxon>
        <taxon>Neoptera</taxon>
        <taxon>Endopterygota</taxon>
        <taxon>Hymenoptera</taxon>
        <taxon>Apocrita</taxon>
        <taxon>Ichneumonoidea</taxon>
        <taxon>Braconidae</taxon>
        <taxon>Euphorinae</taxon>
        <taxon>Microctonus</taxon>
    </lineage>
</organism>
<evidence type="ECO:0000256" key="4">
    <source>
        <dbReference type="ARBA" id="ARBA00023157"/>
    </source>
</evidence>
<comment type="caution">
    <text evidence="8">The sequence shown here is derived from an EMBL/GenBank/DDBJ whole genome shotgun (WGS) entry which is preliminary data.</text>
</comment>
<keyword evidence="4" id="KW-1015">Disulfide bond</keyword>
<evidence type="ECO:0000313" key="8">
    <source>
        <dbReference type="EMBL" id="KAK0169271.1"/>
    </source>
</evidence>
<dbReference type="InterPro" id="IPR008373">
    <property type="entry name" value="Saposin"/>
</dbReference>
<comment type="subcellular location">
    <subcellularLocation>
        <location evidence="1">Secreted</location>
    </subcellularLocation>
</comment>